<dbReference type="Proteomes" id="UP000297597">
    <property type="component" value="Unassembled WGS sequence"/>
</dbReference>
<dbReference type="Gene3D" id="2.60.40.10">
    <property type="entry name" value="Immunoglobulins"/>
    <property type="match status" value="1"/>
</dbReference>
<dbReference type="RefSeq" id="WP_134212794.1">
    <property type="nucleotide sequence ID" value="NZ_QFFZ01000006.1"/>
</dbReference>
<dbReference type="InterPro" id="IPR013783">
    <property type="entry name" value="Ig-like_fold"/>
</dbReference>
<name>A0A4Y7RUC4_9FIRM</name>
<protein>
    <recommendedName>
        <fullName evidence="3">HYR domain-containing protein</fullName>
    </recommendedName>
</protein>
<organism evidence="1 2">
    <name type="scientific">Pelotomaculum propionicicum</name>
    <dbReference type="NCBI Taxonomy" id="258475"/>
    <lineage>
        <taxon>Bacteria</taxon>
        <taxon>Bacillati</taxon>
        <taxon>Bacillota</taxon>
        <taxon>Clostridia</taxon>
        <taxon>Eubacteriales</taxon>
        <taxon>Desulfotomaculaceae</taxon>
        <taxon>Pelotomaculum</taxon>
    </lineage>
</organism>
<comment type="caution">
    <text evidence="1">The sequence shown here is derived from an EMBL/GenBank/DDBJ whole genome shotgun (WGS) entry which is preliminary data.</text>
</comment>
<proteinExistence type="predicted"/>
<sequence length="373" mass="39863">MEKKELGHYYYGQISWRHRPDIAPNTAEFTLINAFSRNAFSGSAQDGLPGRGDIILDTIGVTSLAFGDGTSTGMLKYIIIDFSEKDNWILGRALDPATGKKTILHTYPDPLNTETEGAWRAGIKSIYRLALKEHINNPGGSYQLETLVDFTTSSGSPVAVAPVIVNAPENSIFSFPVAVAHPDGSLLTFRLANDVEASGTNGGFTQPGPPFVSSPLNVNSDTFMITWDTTDTVPGQLWSYQVVAESEKSKSCVDALVRIIKKSGEPPVCAGPDKIQNVLIGMPFSIDIVASDPDSLITGIEAVNLPLWAKLNIITELPASDVVVCITGTPKAKDVGFHVISIVVTDKDGNQAASCLKIKVADYGLTDEPPGVA</sequence>
<evidence type="ECO:0000313" key="2">
    <source>
        <dbReference type="Proteomes" id="UP000297597"/>
    </source>
</evidence>
<reference evidence="1 2" key="1">
    <citation type="journal article" date="2018" name="Environ. Microbiol.">
        <title>Novel energy conservation strategies and behaviour of Pelotomaculum schinkii driving syntrophic propionate catabolism.</title>
        <authorList>
            <person name="Hidalgo-Ahumada C.A.P."/>
            <person name="Nobu M.K."/>
            <person name="Narihiro T."/>
            <person name="Tamaki H."/>
            <person name="Liu W.T."/>
            <person name="Kamagata Y."/>
            <person name="Stams A.J.M."/>
            <person name="Imachi H."/>
            <person name="Sousa D.Z."/>
        </authorList>
    </citation>
    <scope>NUCLEOTIDE SEQUENCE [LARGE SCALE GENOMIC DNA]</scope>
    <source>
        <strain evidence="1 2">MGP</strain>
    </source>
</reference>
<dbReference type="OrthoDB" id="976756at2"/>
<dbReference type="InterPro" id="IPR015919">
    <property type="entry name" value="Cadherin-like_sf"/>
</dbReference>
<evidence type="ECO:0008006" key="3">
    <source>
        <dbReference type="Google" id="ProtNLM"/>
    </source>
</evidence>
<dbReference type="EMBL" id="QFFZ01000006">
    <property type="protein sequence ID" value="TEB12588.1"/>
    <property type="molecule type" value="Genomic_DNA"/>
</dbReference>
<keyword evidence="2" id="KW-1185">Reference proteome</keyword>
<dbReference type="GO" id="GO:0005509">
    <property type="term" value="F:calcium ion binding"/>
    <property type="evidence" value="ECO:0007669"/>
    <property type="project" value="InterPro"/>
</dbReference>
<gene>
    <name evidence="1" type="ORF">Pmgp_00919</name>
</gene>
<accession>A0A4Y7RUC4</accession>
<dbReference type="AlphaFoldDB" id="A0A4Y7RUC4"/>
<dbReference type="GO" id="GO:0016020">
    <property type="term" value="C:membrane"/>
    <property type="evidence" value="ECO:0007669"/>
    <property type="project" value="InterPro"/>
</dbReference>
<dbReference type="SUPFAM" id="SSF49313">
    <property type="entry name" value="Cadherin-like"/>
    <property type="match status" value="1"/>
</dbReference>
<evidence type="ECO:0000313" key="1">
    <source>
        <dbReference type="EMBL" id="TEB12588.1"/>
    </source>
</evidence>